<sequence length="337" mass="33197">MSVPRIRVALACAAAVALVSPVVAPADAAVVPGVSAACSAGDPNVADASVRNPITGNVLIRITADCTDSSPSFVGRAADTVLRVISPGTSISSLNQAIAIGPLAGTDATITGRGFTTAIAALGGSSTSNARNTFAAAITAATGPGVATSSALLGIGVSLAIGVPIVAPNRADTNALPGGIAIASANHPLAGRTADATALLGIASATATADPDDGAVCTALYGTARVADRNGANIDSCTSVGFMFQRRQQNDGPVWYSVKDPTSVRAVAPIGDGLTDLIGAVGNVVDIPPAAVDVLSAAFVPEFTRDIVRVSFDDGFRIGTDLLGGLGSTSGSTAKRH</sequence>
<keyword evidence="3" id="KW-1185">Reference proteome</keyword>
<evidence type="ECO:0000256" key="1">
    <source>
        <dbReference type="SAM" id="SignalP"/>
    </source>
</evidence>
<dbReference type="Proteomes" id="UP000444960">
    <property type="component" value="Unassembled WGS sequence"/>
</dbReference>
<gene>
    <name evidence="2" type="ORF">nbrc107696_06920</name>
</gene>
<dbReference type="RefSeq" id="WP_161894170.1">
    <property type="nucleotide sequence ID" value="NZ_BJOV01000002.1"/>
</dbReference>
<dbReference type="OrthoDB" id="4379355at2"/>
<dbReference type="AlphaFoldDB" id="A0A7I9V4A6"/>
<proteinExistence type="predicted"/>
<comment type="caution">
    <text evidence="2">The sequence shown here is derived from an EMBL/GenBank/DDBJ whole genome shotgun (WGS) entry which is preliminary data.</text>
</comment>
<evidence type="ECO:0000313" key="2">
    <source>
        <dbReference type="EMBL" id="GEE00246.1"/>
    </source>
</evidence>
<dbReference type="EMBL" id="BJOV01000002">
    <property type="protein sequence ID" value="GEE00246.1"/>
    <property type="molecule type" value="Genomic_DNA"/>
</dbReference>
<feature type="signal peptide" evidence="1">
    <location>
        <begin position="1"/>
        <end position="28"/>
    </location>
</feature>
<reference evidence="3" key="1">
    <citation type="submission" date="2019-06" db="EMBL/GenBank/DDBJ databases">
        <title>Gordonia isolated from sludge of a wastewater treatment plant.</title>
        <authorList>
            <person name="Tamura T."/>
            <person name="Aoyama K."/>
            <person name="Kang Y."/>
            <person name="Saito S."/>
            <person name="Akiyama N."/>
            <person name="Yazawa K."/>
            <person name="Gonoi T."/>
            <person name="Mikami Y."/>
        </authorList>
    </citation>
    <scope>NUCLEOTIDE SEQUENCE [LARGE SCALE GENOMIC DNA]</scope>
    <source>
        <strain evidence="3">NBRC 107696</strain>
    </source>
</reference>
<organism evidence="2 3">
    <name type="scientific">Gordonia spumicola</name>
    <dbReference type="NCBI Taxonomy" id="589161"/>
    <lineage>
        <taxon>Bacteria</taxon>
        <taxon>Bacillati</taxon>
        <taxon>Actinomycetota</taxon>
        <taxon>Actinomycetes</taxon>
        <taxon>Mycobacteriales</taxon>
        <taxon>Gordoniaceae</taxon>
        <taxon>Gordonia</taxon>
    </lineage>
</organism>
<feature type="chain" id="PRO_5029768991" evidence="1">
    <location>
        <begin position="29"/>
        <end position="337"/>
    </location>
</feature>
<keyword evidence="1" id="KW-0732">Signal</keyword>
<protein>
    <submittedName>
        <fullName evidence="2">Uncharacterized protein</fullName>
    </submittedName>
</protein>
<evidence type="ECO:0000313" key="3">
    <source>
        <dbReference type="Proteomes" id="UP000444960"/>
    </source>
</evidence>
<name>A0A7I9V4A6_9ACTN</name>
<accession>A0A7I9V4A6</accession>